<gene>
    <name evidence="2" type="ORF">ACFQLX_21970</name>
</gene>
<evidence type="ECO:0000313" key="3">
    <source>
        <dbReference type="Proteomes" id="UP001596413"/>
    </source>
</evidence>
<dbReference type="Proteomes" id="UP001596413">
    <property type="component" value="Unassembled WGS sequence"/>
</dbReference>
<reference evidence="3" key="1">
    <citation type="journal article" date="2019" name="Int. J. Syst. Evol. Microbiol.">
        <title>The Global Catalogue of Microorganisms (GCM) 10K type strain sequencing project: providing services to taxonomists for standard genome sequencing and annotation.</title>
        <authorList>
            <consortium name="The Broad Institute Genomics Platform"/>
            <consortium name="The Broad Institute Genome Sequencing Center for Infectious Disease"/>
            <person name="Wu L."/>
            <person name="Ma J."/>
        </authorList>
    </citation>
    <scope>NUCLEOTIDE SEQUENCE [LARGE SCALE GENOMIC DNA]</scope>
    <source>
        <strain evidence="3">CGMCC 1.13681</strain>
    </source>
</reference>
<sequence>MTSFENPGPAPGPGRVDRAGIPAGGAVGGAVDGADAEAVRKAAAVPEDPPAPSGPDAGAAPGAPSAESAPASRKRTALRLLPVAALCALALSFGGIYVARGDGGAGPVSSMTLDEQLPYPTELRRVLAEVQIDARAARAIAAGRHAGPVVAQSLRTTGGHAQWEVAVLCDSGHLRRIHVDPGNGRVLDAAVDTYADPAEVRAAAGAPVTAAAVAELVDAAGRTPVEIAYDADAREWAVASYQGGERREHRYSARTGEEVA</sequence>
<feature type="region of interest" description="Disordered" evidence="1">
    <location>
        <begin position="1"/>
        <end position="71"/>
    </location>
</feature>
<dbReference type="RefSeq" id="WP_386417738.1">
    <property type="nucleotide sequence ID" value="NZ_JBHSZO010000042.1"/>
</dbReference>
<evidence type="ECO:0000313" key="2">
    <source>
        <dbReference type="EMBL" id="MFC7220803.1"/>
    </source>
</evidence>
<name>A0ABW2GMS3_9ACTN</name>
<dbReference type="EMBL" id="JBHSZO010000042">
    <property type="protein sequence ID" value="MFC7220803.1"/>
    <property type="molecule type" value="Genomic_DNA"/>
</dbReference>
<feature type="compositionally biased region" description="Low complexity" evidence="1">
    <location>
        <begin position="54"/>
        <end position="71"/>
    </location>
</feature>
<feature type="compositionally biased region" description="Gly residues" evidence="1">
    <location>
        <begin position="22"/>
        <end position="31"/>
    </location>
</feature>
<evidence type="ECO:0000256" key="1">
    <source>
        <dbReference type="SAM" id="MobiDB-lite"/>
    </source>
</evidence>
<accession>A0ABW2GMS3</accession>
<keyword evidence="3" id="KW-1185">Reference proteome</keyword>
<evidence type="ECO:0008006" key="4">
    <source>
        <dbReference type="Google" id="ProtNLM"/>
    </source>
</evidence>
<protein>
    <recommendedName>
        <fullName evidence="4">PepSY domain-containing protein</fullName>
    </recommendedName>
</protein>
<comment type="caution">
    <text evidence="2">The sequence shown here is derived from an EMBL/GenBank/DDBJ whole genome shotgun (WGS) entry which is preliminary data.</text>
</comment>
<organism evidence="2 3">
    <name type="scientific">Streptomyces polyrhachis</name>
    <dbReference type="NCBI Taxonomy" id="1282885"/>
    <lineage>
        <taxon>Bacteria</taxon>
        <taxon>Bacillati</taxon>
        <taxon>Actinomycetota</taxon>
        <taxon>Actinomycetes</taxon>
        <taxon>Kitasatosporales</taxon>
        <taxon>Streptomycetaceae</taxon>
        <taxon>Streptomyces</taxon>
    </lineage>
</organism>
<proteinExistence type="predicted"/>